<dbReference type="GO" id="GO:0000033">
    <property type="term" value="F:alpha-1,3-mannosyltransferase activity"/>
    <property type="evidence" value="ECO:0007669"/>
    <property type="project" value="TreeGrafter"/>
</dbReference>
<keyword evidence="9" id="KW-0325">Glycoprotein</keyword>
<dbReference type="InterPro" id="IPR022751">
    <property type="entry name" value="Alpha_mannosyltransferase"/>
</dbReference>
<evidence type="ECO:0000313" key="10">
    <source>
        <dbReference type="EMBL" id="PWN36436.1"/>
    </source>
</evidence>
<keyword evidence="8" id="KW-0472">Membrane</keyword>
<dbReference type="InParanoid" id="A0A316VFY3"/>
<dbReference type="PANTHER" id="PTHR31392:SF1">
    <property type="entry name" value="ALPHA-1,3-MANNOSYLTRANSFERASE MNN1-RELATED"/>
    <property type="match status" value="1"/>
</dbReference>
<evidence type="ECO:0000256" key="2">
    <source>
        <dbReference type="ARBA" id="ARBA00009105"/>
    </source>
</evidence>
<dbReference type="Pfam" id="PF11051">
    <property type="entry name" value="Mannosyl_trans3"/>
    <property type="match status" value="1"/>
</dbReference>
<reference evidence="10 11" key="1">
    <citation type="journal article" date="2018" name="Mol. Biol. Evol.">
        <title>Broad Genomic Sampling Reveals a Smut Pathogenic Ancestry of the Fungal Clade Ustilaginomycotina.</title>
        <authorList>
            <person name="Kijpornyongpan T."/>
            <person name="Mondo S.J."/>
            <person name="Barry K."/>
            <person name="Sandor L."/>
            <person name="Lee J."/>
            <person name="Lipzen A."/>
            <person name="Pangilinan J."/>
            <person name="LaButti K."/>
            <person name="Hainaut M."/>
            <person name="Henrissat B."/>
            <person name="Grigoriev I.V."/>
            <person name="Spatafora J.W."/>
            <person name="Aime M.C."/>
        </authorList>
    </citation>
    <scope>NUCLEOTIDE SEQUENCE [LARGE SCALE GENOMIC DNA]</scope>
    <source>
        <strain evidence="10 11">MCA 3882</strain>
    </source>
</reference>
<dbReference type="Proteomes" id="UP000245771">
    <property type="component" value="Unassembled WGS sequence"/>
</dbReference>
<dbReference type="RefSeq" id="XP_025356738.1">
    <property type="nucleotide sequence ID" value="XM_025501523.1"/>
</dbReference>
<evidence type="ECO:0000256" key="4">
    <source>
        <dbReference type="ARBA" id="ARBA00022679"/>
    </source>
</evidence>
<evidence type="ECO:0000256" key="8">
    <source>
        <dbReference type="ARBA" id="ARBA00023136"/>
    </source>
</evidence>
<proteinExistence type="inferred from homology"/>
<name>A0A316VFY3_9BASI</name>
<evidence type="ECO:0000256" key="3">
    <source>
        <dbReference type="ARBA" id="ARBA00022676"/>
    </source>
</evidence>
<dbReference type="InterPro" id="IPR029044">
    <property type="entry name" value="Nucleotide-diphossugar_trans"/>
</dbReference>
<dbReference type="PANTHER" id="PTHR31392">
    <property type="entry name" value="ALPHA-1,3-MANNOSYLTRANSFERASE MNN1-RELATED"/>
    <property type="match status" value="1"/>
</dbReference>
<comment type="subcellular location">
    <subcellularLocation>
        <location evidence="1">Membrane</location>
        <topology evidence="1">Single-pass type II membrane protein</topology>
    </subcellularLocation>
</comment>
<dbReference type="STRING" id="1280837.A0A316VFY3"/>
<sequence>MGILDEKAYEQRKRLIANAIATFKQTSKKSLLTYCLLTFLILNAVSNVFTNRASHAPIQTMIDDVVQRPIRIEDRTSFAQMGMRAKLYIDFLKSGKAKSKEFTRYEEAIWDFVPRITNLRESRLRRTSLSKDRKSRGIVMTAGRDNFEYANHFIATVREVFHSKLPIEVYYYGQEDMPDSMANFLESSYKDVDVIDLSKRQNPFNESVAKLDGGGWAMKPFALLTSSFDEAMLVDADTVLVMPPEDIFKSEGYRKTGTLFFQDRLAQCTGEENVPHEMHKFLKDQFGVDGPPASIKHELFWQKSCHHYQESGLLLVNLNKPEVFGSLLLTSWMNTRKVRETHTYQQFHGEKESFWLAFELTHQPYSFNKQYGGTIGAEYSPHVDGFCSDHLLHFISDIQEHSIASKFHRRDAAVQSFGIPTGRPAWINGSLRRNKLRLSKEMLYPAESIWAVDGWWEWMAEEQTFCLRNYTRQPLSSYGLQDTLTKLVSVAGIAEKKAEMADLE</sequence>
<evidence type="ECO:0000256" key="1">
    <source>
        <dbReference type="ARBA" id="ARBA00004606"/>
    </source>
</evidence>
<evidence type="ECO:0000256" key="9">
    <source>
        <dbReference type="ARBA" id="ARBA00023180"/>
    </source>
</evidence>
<evidence type="ECO:0000313" key="11">
    <source>
        <dbReference type="Proteomes" id="UP000245771"/>
    </source>
</evidence>
<comment type="similarity">
    <text evidence="2">Belongs to the MNN1/MNT family.</text>
</comment>
<dbReference type="GO" id="GO:0006493">
    <property type="term" value="P:protein O-linked glycosylation"/>
    <property type="evidence" value="ECO:0007669"/>
    <property type="project" value="TreeGrafter"/>
</dbReference>
<keyword evidence="3" id="KW-0328">Glycosyltransferase</keyword>
<dbReference type="SUPFAM" id="SSF53448">
    <property type="entry name" value="Nucleotide-diphospho-sugar transferases"/>
    <property type="match status" value="1"/>
</dbReference>
<evidence type="ECO:0008006" key="12">
    <source>
        <dbReference type="Google" id="ProtNLM"/>
    </source>
</evidence>
<dbReference type="GO" id="GO:0016020">
    <property type="term" value="C:membrane"/>
    <property type="evidence" value="ECO:0007669"/>
    <property type="project" value="UniProtKB-SubCell"/>
</dbReference>
<keyword evidence="11" id="KW-1185">Reference proteome</keyword>
<organism evidence="10 11">
    <name type="scientific">Meira miltonrushii</name>
    <dbReference type="NCBI Taxonomy" id="1280837"/>
    <lineage>
        <taxon>Eukaryota</taxon>
        <taxon>Fungi</taxon>
        <taxon>Dikarya</taxon>
        <taxon>Basidiomycota</taxon>
        <taxon>Ustilaginomycotina</taxon>
        <taxon>Exobasidiomycetes</taxon>
        <taxon>Exobasidiales</taxon>
        <taxon>Brachybasidiaceae</taxon>
        <taxon>Meira</taxon>
    </lineage>
</organism>
<keyword evidence="7" id="KW-1133">Transmembrane helix</keyword>
<evidence type="ECO:0000256" key="6">
    <source>
        <dbReference type="ARBA" id="ARBA00022968"/>
    </source>
</evidence>
<dbReference type="GeneID" id="37023304"/>
<dbReference type="AlphaFoldDB" id="A0A316VFY3"/>
<accession>A0A316VFY3</accession>
<dbReference type="Gene3D" id="3.90.550.10">
    <property type="entry name" value="Spore Coat Polysaccharide Biosynthesis Protein SpsA, Chain A"/>
    <property type="match status" value="1"/>
</dbReference>
<dbReference type="OrthoDB" id="430354at2759"/>
<evidence type="ECO:0000256" key="5">
    <source>
        <dbReference type="ARBA" id="ARBA00022692"/>
    </source>
</evidence>
<gene>
    <name evidence="10" type="ORF">FA14DRAFT_186668</name>
</gene>
<dbReference type="EMBL" id="KZ819602">
    <property type="protein sequence ID" value="PWN36436.1"/>
    <property type="molecule type" value="Genomic_DNA"/>
</dbReference>
<dbReference type="GO" id="GO:0005794">
    <property type="term" value="C:Golgi apparatus"/>
    <property type="evidence" value="ECO:0007669"/>
    <property type="project" value="TreeGrafter"/>
</dbReference>
<keyword evidence="5" id="KW-0812">Transmembrane</keyword>
<protein>
    <recommendedName>
        <fullName evidence="12">Nucleotide-diphospho-sugar transferase</fullName>
    </recommendedName>
</protein>
<keyword evidence="6" id="KW-0735">Signal-anchor</keyword>
<keyword evidence="4" id="KW-0808">Transferase</keyword>
<evidence type="ECO:0000256" key="7">
    <source>
        <dbReference type="ARBA" id="ARBA00022989"/>
    </source>
</evidence>